<dbReference type="InterPro" id="IPR050903">
    <property type="entry name" value="Bact_Chemotaxis_MeTrfase"/>
</dbReference>
<dbReference type="CDD" id="cd00082">
    <property type="entry name" value="HisKA"/>
    <property type="match status" value="1"/>
</dbReference>
<dbReference type="AlphaFoldDB" id="A0A239DNJ7"/>
<gene>
    <name evidence="8" type="ORF">SAMN06295967_107159</name>
</gene>
<comment type="catalytic activity">
    <reaction evidence="1">
        <text>ATP + protein L-histidine = ADP + protein N-phospho-L-histidine.</text>
        <dbReference type="EC" id="2.7.13.3"/>
    </reaction>
</comment>
<dbReference type="Gene3D" id="3.40.50.180">
    <property type="entry name" value="Methylesterase CheB, C-terminal domain"/>
    <property type="match status" value="1"/>
</dbReference>
<feature type="domain" description="CheR-type methyltransferase" evidence="7">
    <location>
        <begin position="210"/>
        <end position="453"/>
    </location>
</feature>
<dbReference type="Pfam" id="PF01739">
    <property type="entry name" value="CheR"/>
    <property type="match status" value="1"/>
</dbReference>
<dbReference type="InterPro" id="IPR003594">
    <property type="entry name" value="HATPase_dom"/>
</dbReference>
<accession>A0A239DNJ7</accession>
<organism evidence="8 9">
    <name type="scientific">Belliella buryatensis</name>
    <dbReference type="NCBI Taxonomy" id="1500549"/>
    <lineage>
        <taxon>Bacteria</taxon>
        <taxon>Pseudomonadati</taxon>
        <taxon>Bacteroidota</taxon>
        <taxon>Cytophagia</taxon>
        <taxon>Cytophagales</taxon>
        <taxon>Cyclobacteriaceae</taxon>
        <taxon>Belliella</taxon>
    </lineage>
</organism>
<dbReference type="InterPro" id="IPR000673">
    <property type="entry name" value="Sig_transdc_resp-reg_Me-estase"/>
</dbReference>
<dbReference type="PRINTS" id="PR00996">
    <property type="entry name" value="CHERMTFRASE"/>
</dbReference>
<dbReference type="Pfam" id="PF01339">
    <property type="entry name" value="CheB_methylest"/>
    <property type="match status" value="1"/>
</dbReference>
<dbReference type="Pfam" id="PF13596">
    <property type="entry name" value="PAS_10"/>
    <property type="match status" value="1"/>
</dbReference>
<dbReference type="InterPro" id="IPR029063">
    <property type="entry name" value="SAM-dependent_MTases_sf"/>
</dbReference>
<feature type="domain" description="CheB-type methylesterase" evidence="6">
    <location>
        <begin position="8"/>
        <end position="195"/>
    </location>
</feature>
<sequence length="1066" mass="120926">MIQKTQYPENDLFIIAIGASAGGMEAIHLLFDHTPEDDVAYVIIQHLSPDHKSFMAELLSKHSKLEILVAESNMLVKANRVYLLPKGKNMTINDKRLYLTDIEPREPNRAVDIFFDSLAQDLGDRSIAIILSGTGADGTKGINSIKKSGGFVIVQDPESAKFQGMPNSAIESGNVDVIRPPELIPGEIIAHLSQGVLENSFNRQITQSDDVELLKILNQIQAHTPFDFSEYKRPTIIRRIAKRMTKNNISFLKDYGQFLDNNPEEINILAKEFLISVTKFFRDKDAFDVIKESSLREIIQKKLQVDTLKIWVVGCATGEEAYSMAILIIEELTELKKNLEVKIFASDIDKTALQHASKGVYSEYIERDVSQERLDKYFIKQGKTYKIRENVRKMIIFAEHDIVKQPPYGKIDLISCRNLLIYINPILQRRILTSLHFCLNLGGYLFLGPSESLGELKKSFVEIDKKWKIYKSIEVVRNLRNTTYSTPGLERHMINPNPSVTPQKSMAKSNLTELTNNALLEETGYQAGIWVDIDFEIIQTSGDYEKFLLPKIFNFNLLEMLPEELAIATSTSLKKAFKSQQKVILEQVHFSKNNSVHFVNILVKPFLSGKESIQDVFLVMYLDNEEDQGRTIDIESFQLERHTAQFFEDMKLELADTKSRLKDAFEELEVSNDNISSYNEELISGNEEMQSTNEELQSVNEELQTVNNEYQLKIKELAELNDDLNNYFKSTINAQLYVDKDLILRKFTPSAILQINLKESDLGRLISDISTNIRFSTLMDDIAKVVSTSETIKKEVQTLDGKWYQMAGVPYIKQQDNQKDGAIITFNDITELKKVQDKLSRINQDHDTFIYSVSHDLKGPLNNLRSLITILEESIVITCEEDKEVLDMIMLSTTNLGAIIHELTDIVNIENEIDILENIDVEAMLKEIEASMKDKLVISNAKINLDLKVSEIPFSKKNLRSILTNILSNAIKYCSPNRAPEVSFSTQLVDGCIVLSVKDNGLGIPESKKQEIFARFKRAHDHVEGSGVGLFLIKKIINLAGGDIEVESELGKGSTFKVYFKCIDAA</sequence>
<dbReference type="SUPFAM" id="SSF47384">
    <property type="entry name" value="Homodimeric domain of signal transducing histidine kinase"/>
    <property type="match status" value="1"/>
</dbReference>
<evidence type="ECO:0000259" key="7">
    <source>
        <dbReference type="PROSITE" id="PS50123"/>
    </source>
</evidence>
<dbReference type="SUPFAM" id="SSF47757">
    <property type="entry name" value="Chemotaxis receptor methyltransferase CheR, N-terminal domain"/>
    <property type="match status" value="1"/>
</dbReference>
<evidence type="ECO:0000256" key="1">
    <source>
        <dbReference type="ARBA" id="ARBA00000085"/>
    </source>
</evidence>
<dbReference type="Gene3D" id="3.40.50.150">
    <property type="entry name" value="Vaccinia Virus protein VP39"/>
    <property type="match status" value="1"/>
</dbReference>
<dbReference type="PROSITE" id="PS50122">
    <property type="entry name" value="CHEB"/>
    <property type="match status" value="1"/>
</dbReference>
<dbReference type="GO" id="GO:0005737">
    <property type="term" value="C:cytoplasm"/>
    <property type="evidence" value="ECO:0007669"/>
    <property type="project" value="InterPro"/>
</dbReference>
<dbReference type="CDD" id="cd16434">
    <property type="entry name" value="CheB-CheR_fusion"/>
    <property type="match status" value="1"/>
</dbReference>
<reference evidence="9" key="1">
    <citation type="submission" date="2017-06" db="EMBL/GenBank/DDBJ databases">
        <authorList>
            <person name="Varghese N."/>
            <person name="Submissions S."/>
        </authorList>
    </citation>
    <scope>NUCLEOTIDE SEQUENCE [LARGE SCALE GENOMIC DNA]</scope>
    <source>
        <strain evidence="9">5C</strain>
    </source>
</reference>
<dbReference type="GO" id="GO:0000155">
    <property type="term" value="F:phosphorelay sensor kinase activity"/>
    <property type="evidence" value="ECO:0007669"/>
    <property type="project" value="InterPro"/>
</dbReference>
<feature type="active site" evidence="3">
    <location>
        <position position="20"/>
    </location>
</feature>
<dbReference type="InterPro" id="IPR005467">
    <property type="entry name" value="His_kinase_dom"/>
</dbReference>
<dbReference type="SMART" id="SM00138">
    <property type="entry name" value="MeTrc"/>
    <property type="match status" value="1"/>
</dbReference>
<feature type="active site" evidence="3">
    <location>
        <position position="137"/>
    </location>
</feature>
<evidence type="ECO:0000313" key="8">
    <source>
        <dbReference type="EMBL" id="SNS34066.1"/>
    </source>
</evidence>
<feature type="active site" evidence="3">
    <location>
        <position position="46"/>
    </location>
</feature>
<name>A0A239DNJ7_9BACT</name>
<dbReference type="InterPro" id="IPR003661">
    <property type="entry name" value="HisK_dim/P_dom"/>
</dbReference>
<dbReference type="InterPro" id="IPR036097">
    <property type="entry name" value="HisK_dim/P_sf"/>
</dbReference>
<dbReference type="Gene3D" id="3.30.565.10">
    <property type="entry name" value="Histidine kinase-like ATPase, C-terminal domain"/>
    <property type="match status" value="1"/>
</dbReference>
<dbReference type="InterPro" id="IPR000780">
    <property type="entry name" value="CheR_MeTrfase"/>
</dbReference>
<dbReference type="GO" id="GO:0008757">
    <property type="term" value="F:S-adenosylmethionine-dependent methyltransferase activity"/>
    <property type="evidence" value="ECO:0007669"/>
    <property type="project" value="InterPro"/>
</dbReference>
<feature type="domain" description="Histidine kinase" evidence="5">
    <location>
        <begin position="852"/>
        <end position="1064"/>
    </location>
</feature>
<keyword evidence="3" id="KW-0145">Chemotaxis</keyword>
<dbReference type="CDD" id="cd00075">
    <property type="entry name" value="HATPase"/>
    <property type="match status" value="1"/>
</dbReference>
<dbReference type="InterPro" id="IPR036890">
    <property type="entry name" value="HATPase_C_sf"/>
</dbReference>
<dbReference type="OrthoDB" id="9816309at2"/>
<keyword evidence="4" id="KW-0175">Coiled coil</keyword>
<dbReference type="PROSITE" id="PS50123">
    <property type="entry name" value="CHER"/>
    <property type="match status" value="1"/>
</dbReference>
<evidence type="ECO:0000313" key="9">
    <source>
        <dbReference type="Proteomes" id="UP000198480"/>
    </source>
</evidence>
<proteinExistence type="predicted"/>
<dbReference type="Gene3D" id="1.10.287.130">
    <property type="match status" value="1"/>
</dbReference>
<dbReference type="SUPFAM" id="SSF55874">
    <property type="entry name" value="ATPase domain of HSP90 chaperone/DNA topoisomerase II/histidine kinase"/>
    <property type="match status" value="1"/>
</dbReference>
<dbReference type="EC" id="2.7.13.3" evidence="2"/>
<dbReference type="SMART" id="SM00388">
    <property type="entry name" value="HisKA"/>
    <property type="match status" value="1"/>
</dbReference>
<dbReference type="PANTHER" id="PTHR24422:SF10">
    <property type="entry name" value="CHEMOTAXIS PROTEIN METHYLTRANSFERASE 2"/>
    <property type="match status" value="1"/>
</dbReference>
<dbReference type="Pfam" id="PF03705">
    <property type="entry name" value="CheR_N"/>
    <property type="match status" value="1"/>
</dbReference>
<dbReference type="PROSITE" id="PS50109">
    <property type="entry name" value="HIS_KIN"/>
    <property type="match status" value="1"/>
</dbReference>
<dbReference type="InterPro" id="IPR022641">
    <property type="entry name" value="CheR_N"/>
</dbReference>
<dbReference type="SMART" id="SM00387">
    <property type="entry name" value="HATPase_c"/>
    <property type="match status" value="1"/>
</dbReference>
<dbReference type="Proteomes" id="UP000198480">
    <property type="component" value="Unassembled WGS sequence"/>
</dbReference>
<dbReference type="EMBL" id="FZOK01000007">
    <property type="protein sequence ID" value="SNS34066.1"/>
    <property type="molecule type" value="Genomic_DNA"/>
</dbReference>
<evidence type="ECO:0000259" key="5">
    <source>
        <dbReference type="PROSITE" id="PS50109"/>
    </source>
</evidence>
<dbReference type="GO" id="GO:0008984">
    <property type="term" value="F:protein-glutamate methylesterase activity"/>
    <property type="evidence" value="ECO:0007669"/>
    <property type="project" value="InterPro"/>
</dbReference>
<protein>
    <recommendedName>
        <fullName evidence="2">histidine kinase</fullName>
        <ecNumber evidence="2">2.7.13.3</ecNumber>
    </recommendedName>
</protein>
<keyword evidence="3" id="KW-0378">Hydrolase</keyword>
<keyword evidence="9" id="KW-1185">Reference proteome</keyword>
<dbReference type="Pfam" id="PF00512">
    <property type="entry name" value="HisKA"/>
    <property type="match status" value="1"/>
</dbReference>
<evidence type="ECO:0000256" key="3">
    <source>
        <dbReference type="PROSITE-ProRule" id="PRU00050"/>
    </source>
</evidence>
<evidence type="ECO:0000256" key="2">
    <source>
        <dbReference type="ARBA" id="ARBA00012438"/>
    </source>
</evidence>
<dbReference type="RefSeq" id="WP_089240146.1">
    <property type="nucleotide sequence ID" value="NZ_FZOK01000007.1"/>
</dbReference>
<dbReference type="SUPFAM" id="SSF53335">
    <property type="entry name" value="S-adenosyl-L-methionine-dependent methyltransferases"/>
    <property type="match status" value="1"/>
</dbReference>
<dbReference type="SUPFAM" id="SSF52738">
    <property type="entry name" value="Methylesterase CheB, C-terminal domain"/>
    <property type="match status" value="1"/>
</dbReference>
<dbReference type="GO" id="GO:0000156">
    <property type="term" value="F:phosphorelay response regulator activity"/>
    <property type="evidence" value="ECO:0007669"/>
    <property type="project" value="InterPro"/>
</dbReference>
<dbReference type="Pfam" id="PF02518">
    <property type="entry name" value="HATPase_c"/>
    <property type="match status" value="1"/>
</dbReference>
<dbReference type="InterPro" id="IPR022642">
    <property type="entry name" value="CheR_C"/>
</dbReference>
<evidence type="ECO:0000256" key="4">
    <source>
        <dbReference type="SAM" id="Coils"/>
    </source>
</evidence>
<dbReference type="PANTHER" id="PTHR24422">
    <property type="entry name" value="CHEMOTAXIS PROTEIN METHYLTRANSFERASE"/>
    <property type="match status" value="1"/>
</dbReference>
<dbReference type="Gene3D" id="3.30.450.20">
    <property type="entry name" value="PAS domain"/>
    <property type="match status" value="1"/>
</dbReference>
<evidence type="ECO:0000259" key="6">
    <source>
        <dbReference type="PROSITE" id="PS50122"/>
    </source>
</evidence>
<dbReference type="InterPro" id="IPR035909">
    <property type="entry name" value="CheB_C"/>
</dbReference>
<dbReference type="GO" id="GO:0006935">
    <property type="term" value="P:chemotaxis"/>
    <property type="evidence" value="ECO:0007669"/>
    <property type="project" value="UniProtKB-UniRule"/>
</dbReference>
<feature type="coiled-coil region" evidence="4">
    <location>
        <begin position="647"/>
        <end position="727"/>
    </location>
</feature>